<protein>
    <recommendedName>
        <fullName evidence="1">DUF4236 domain-containing protein</fullName>
    </recommendedName>
</protein>
<dbReference type="RefSeq" id="WP_066032154.1">
    <property type="nucleotide sequence ID" value="NZ_CP016907.1"/>
</dbReference>
<gene>
    <name evidence="2" type="ORF">BB050_00039</name>
</gene>
<organism evidence="2 3">
    <name type="scientific">Flavobacterium anhuiense</name>
    <dbReference type="NCBI Taxonomy" id="459526"/>
    <lineage>
        <taxon>Bacteria</taxon>
        <taxon>Pseudomonadati</taxon>
        <taxon>Bacteroidota</taxon>
        <taxon>Flavobacteriia</taxon>
        <taxon>Flavobacteriales</taxon>
        <taxon>Flavobacteriaceae</taxon>
        <taxon>Flavobacterium</taxon>
    </lineage>
</organism>
<dbReference type="KEGG" id="fjg:BB050_00039"/>
<dbReference type="Proteomes" id="UP000093276">
    <property type="component" value="Chromosome"/>
</dbReference>
<evidence type="ECO:0000313" key="3">
    <source>
        <dbReference type="Proteomes" id="UP000093276"/>
    </source>
</evidence>
<sequence length="373" mass="42434">MAWSFRKRIKIIPGVHLNVSKSGISTSIGVRGASMTFGSSGSYLNTSIPASGISSRKRLSSSNSNSNPEIYNETLELSDNIFSSDIHEITSQDMQGIKEAIILANQQRRDLKKDLLKIQTSLNTSKLKLGLSYFLIYGLVKKNIPESIKTDIETKKEALKQTKEQIGNSFVKLDIEFDPEIMEQYKVLVEAFTKLITSQKIWDVTSAHYQDRVAARSSASTLVKKRDVRFALKSLPDIKSDFNALYFQNANGADLYFYPSFIVMYSNNTNFALIGIDEIVFSQSYVRFTETGLIPKDSKVIDRTWAKVNKNGTPDKRFKGNYQIPVVRYGEIKLRTNTGLNEEYEFSNYEFTEEFGRAFRDYQSTIKSLKYLN</sequence>
<dbReference type="InterPro" id="IPR025330">
    <property type="entry name" value="DUF4236"/>
</dbReference>
<reference evidence="2 3" key="1">
    <citation type="submission" date="2016-08" db="EMBL/GenBank/DDBJ databases">
        <title>Complete genome sequence of Flavobacterium johnsoniae strain GSE09, a volatile-producing biocontrol agent isolated from cucumber (Cucumis sativus).</title>
        <authorList>
            <person name="Jeong J.-J."/>
            <person name="Oh J.Y."/>
            <person name="Jim Y.J."/>
            <person name="Sang M.K."/>
            <person name="Kim K.D."/>
        </authorList>
    </citation>
    <scope>NUCLEOTIDE SEQUENCE [LARGE SCALE GENOMIC DNA]</scope>
    <source>
        <strain evidence="2 3">GSE09</strain>
    </source>
</reference>
<evidence type="ECO:0000259" key="1">
    <source>
        <dbReference type="Pfam" id="PF14020"/>
    </source>
</evidence>
<accession>A0AAC9GG74</accession>
<dbReference type="EMBL" id="CP016907">
    <property type="protein sequence ID" value="AOC93195.1"/>
    <property type="molecule type" value="Genomic_DNA"/>
</dbReference>
<evidence type="ECO:0000313" key="2">
    <source>
        <dbReference type="EMBL" id="AOC93195.1"/>
    </source>
</evidence>
<name>A0AAC9GG74_9FLAO</name>
<proteinExistence type="predicted"/>
<dbReference type="AlphaFoldDB" id="A0AAC9GG74"/>
<dbReference type="Pfam" id="PF14020">
    <property type="entry name" value="DUF4236"/>
    <property type="match status" value="1"/>
</dbReference>
<dbReference type="GeneID" id="32305938"/>
<feature type="domain" description="DUF4236" evidence="1">
    <location>
        <begin position="3"/>
        <end position="56"/>
    </location>
</feature>